<dbReference type="NCBIfam" id="TIGR01477">
    <property type="entry name" value="RIFIN"/>
    <property type="match status" value="1"/>
</dbReference>
<keyword evidence="3" id="KW-1185">Reference proteome</keyword>
<dbReference type="GO" id="GO:0020033">
    <property type="term" value="P:antigenic variation"/>
    <property type="evidence" value="ECO:0000304"/>
    <property type="project" value="GeneDB"/>
</dbReference>
<dbReference type="Pfam" id="PF02009">
    <property type="entry name" value="RIFIN"/>
    <property type="match status" value="1"/>
</dbReference>
<reference evidence="3" key="2">
    <citation type="journal article" date="2002" name="Nature">
        <title>Sequence of Plasmodium falciparum chromosomes 1, 3-9 and 13.</title>
        <authorList>
            <person name="Hall N."/>
            <person name="Pain A."/>
            <person name="Berriman M."/>
            <person name="Churcher C."/>
            <person name="Harris B."/>
            <person name="Harris D."/>
            <person name="Mungall K."/>
            <person name="Bowman S."/>
            <person name="Atkin R."/>
            <person name="Baker S."/>
            <person name="Barron A."/>
            <person name="Brooks K."/>
            <person name="Buckee C.O."/>
            <person name="Burrows C."/>
            <person name="Cherevach I."/>
            <person name="Chillingworth C."/>
            <person name="Chillingworth T."/>
            <person name="Christodoulou Z."/>
            <person name="Clark L."/>
            <person name="Clark R."/>
            <person name="Corto C."/>
            <person name="Cronin A."/>
            <person name="Davies R."/>
            <person name="Davies P."/>
            <person name="Dear P."/>
            <person name="Dearden F."/>
            <person name="Doggett J."/>
            <person name="Feltwell T."/>
            <person name="Goble A."/>
            <person name="Goodhead I."/>
            <person name="Gwilliam R."/>
            <person name="Hamlin N."/>
            <person name="Hance Z."/>
            <person name="Harper D."/>
            <person name="Hauser H."/>
            <person name="Hornsby T."/>
            <person name="Holroyd S."/>
            <person name="Horrocks P."/>
            <person name="Humphray S."/>
            <person name="Jagels K."/>
            <person name="James D."/>
            <person name="Johnson D."/>
            <person name="Kerhornou A."/>
            <person name="Knight A."/>
            <person name="Kontfortov B."/>
            <person name="Keyes S."/>
            <person name="Larke N."/>
            <person name="Lawson D."/>
            <person name="Lennard N."/>
            <person name="Line A."/>
            <person name="Maddison M."/>
            <person name="McLean J."/>
            <person name="Mooney P."/>
            <person name="Moule S."/>
            <person name="Murphy L."/>
            <person name="Oliver K."/>
            <person name="Ormond D."/>
            <person name="Price C."/>
            <person name="Quail M.A."/>
            <person name="Rabbinowitsch E."/>
            <person name="Rajandream M-A."/>
            <person name="Rutter S."/>
            <person name="Rutherford K.M."/>
            <person name="Sanders M."/>
            <person name="Simmonds M."/>
            <person name="Seeger K."/>
            <person name="Sharp S."/>
            <person name="Smith R."/>
            <person name="Squares R."/>
            <person name="Squares S."/>
            <person name="Stevens K."/>
            <person name="Taylor K."/>
            <person name="Tivey A."/>
            <person name="Unwin L."/>
            <person name="Whitehead S."/>
            <person name="Woodward J."/>
            <person name="Sulston J.E."/>
            <person name="Craig A."/>
            <person name="Newbold C."/>
            <person name="Barrell B.G."/>
        </authorList>
    </citation>
    <scope>NUCLEOTIDE SEQUENCE [LARGE SCALE GENOMIC DNA]</scope>
    <source>
        <strain evidence="3">Isolate 3D7</strain>
    </source>
</reference>
<organism evidence="2 3">
    <name type="scientific">Plasmodium falciparum (isolate 3D7)</name>
    <dbReference type="NCBI Taxonomy" id="36329"/>
    <lineage>
        <taxon>Eukaryota</taxon>
        <taxon>Sar</taxon>
        <taxon>Alveolata</taxon>
        <taxon>Apicomplexa</taxon>
        <taxon>Aconoidasida</taxon>
        <taxon>Haemosporida</taxon>
        <taxon>Plasmodiidae</taxon>
        <taxon>Plasmodium</taxon>
        <taxon>Plasmodium (Laverania)</taxon>
    </lineage>
</organism>
<dbReference type="HOGENOM" id="CLU_064205_0_0_1"/>
<feature type="transmembrane region" description="Helical" evidence="1">
    <location>
        <begin position="323"/>
        <end position="350"/>
    </location>
</feature>
<dbReference type="RefSeq" id="XP_001349436.1">
    <property type="nucleotide sequence ID" value="XM_001349400.1"/>
</dbReference>
<dbReference type="AlphaFoldDB" id="Q8IAS5"/>
<sequence length="388" mass="43675">MKVHYINILLLYAVNLSILLISSHINIQKNPYINALHTLNTTKIPTNRFLCECDLYTSIYDNDPEMNMVMQQFDERTSERFHEYHERIQEKRKKCKEQCERDIQKIILKDKIEKELTEKLDALQTDINTEDIPTCVCEKSIADKTEKYCLKCGYGLGSVSPNVGLIGAIAVNVWKTGALIAAKNAAIAEGAAAGKAAGEAAGIATAIDELYNNFFLTILGRKSVQDVITAKNFWDPAFIYKVVKLESNNVCFITPQPQTHASFCSLESLRNTPDFFEKYVVAGTQTVVSKSSNAAAQATKDITEQVTTAAIESSKNTIEAACFTYHTAIIASIVAILIIVLIMVIIYLILRYRRKKNEEKTTIYKIIKGIVMFCCRYIKRNLIFYVIS</sequence>
<dbReference type="InterPro" id="IPR006373">
    <property type="entry name" value="VSA_Rifin"/>
</dbReference>
<dbReference type="OMA" id="ELYNHFF"/>
<dbReference type="KEGG" id="pfa:PF3D7_0808800"/>
<dbReference type="SMR" id="Q8IAS5"/>
<accession>Q8IAS5</accession>
<dbReference type="OrthoDB" id="378730at2759"/>
<dbReference type="EMBL" id="AL844507">
    <property type="protein sequence ID" value="CAD51285.1"/>
    <property type="molecule type" value="Genomic_DNA"/>
</dbReference>
<dbReference type="PhylomeDB" id="Q8IAS5"/>
<keyword evidence="1" id="KW-0812">Transmembrane</keyword>
<name>Q8IAS5_PLAF7</name>
<keyword evidence="1" id="KW-0472">Membrane</keyword>
<dbReference type="PaxDb" id="5833-PF08_0105"/>
<evidence type="ECO:0000313" key="2">
    <source>
        <dbReference type="EMBL" id="CAD51285.1"/>
    </source>
</evidence>
<dbReference type="GO" id="GO:0020002">
    <property type="term" value="C:host cell plasma membrane"/>
    <property type="evidence" value="ECO:0000314"/>
    <property type="project" value="GeneDB"/>
</dbReference>
<dbReference type="VEuPathDB" id="PlasmoDB:PF3D7_0808800"/>
<feature type="transmembrane region" description="Helical" evidence="1">
    <location>
        <begin position="7"/>
        <end position="25"/>
    </location>
</feature>
<keyword evidence="1" id="KW-1133">Transmembrane helix</keyword>
<proteinExistence type="predicted"/>
<dbReference type="Proteomes" id="UP000001450">
    <property type="component" value="Chromosome 8"/>
</dbReference>
<reference evidence="3" key="1">
    <citation type="journal article" date="2002" name="Nature">
        <title>Genome sequence of the human malaria parasite Plasmodium falciparum.</title>
        <authorList>
            <person name="Gardner M.J."/>
            <person name="Hall N."/>
            <person name="Fung E."/>
            <person name="White O."/>
            <person name="Berriman M."/>
            <person name="Hyman R.W."/>
            <person name="Carlton J.M."/>
            <person name="Pain A."/>
            <person name="Nelson K.E."/>
            <person name="Bowman S."/>
            <person name="Paulsen I.T."/>
            <person name="James K."/>
            <person name="Eisen J.A."/>
            <person name="Rutherford K."/>
            <person name="Salzberg S.L."/>
            <person name="Craig A."/>
            <person name="Kyes S."/>
            <person name="Chan M.S."/>
            <person name="Nene V."/>
            <person name="Shallom S.J."/>
            <person name="Suh B."/>
            <person name="Peterson J."/>
            <person name="Angiuoli S."/>
            <person name="Pertea M."/>
            <person name="Allen J."/>
            <person name="Selengut J."/>
            <person name="Haft D."/>
            <person name="Mather M.W."/>
            <person name="Vaidya A.B."/>
            <person name="Martin D.M."/>
            <person name="Fairlamb A.H."/>
            <person name="Fraunholz M.J."/>
            <person name="Roos D.S."/>
            <person name="Ralph S.A."/>
            <person name="McFadden G.I."/>
            <person name="Cummings L.M."/>
            <person name="Subramanian G.M."/>
            <person name="Mungall C."/>
            <person name="Venter J.C."/>
            <person name="Carucci D.J."/>
            <person name="Hoffman S.L."/>
            <person name="Newbold C."/>
            <person name="Davis R.W."/>
            <person name="Fraser C.M."/>
            <person name="Barrell B."/>
        </authorList>
    </citation>
    <scope>NUCLEOTIDE SEQUENCE [LARGE SCALE GENOMIC DNA]</scope>
    <source>
        <strain evidence="3">Isolate 3D7</strain>
    </source>
</reference>
<protein>
    <submittedName>
        <fullName evidence="2">Rifin</fullName>
    </submittedName>
</protein>
<dbReference type="GeneID" id="4794194"/>
<evidence type="ECO:0000256" key="1">
    <source>
        <dbReference type="SAM" id="Phobius"/>
    </source>
</evidence>
<evidence type="ECO:0000313" key="3">
    <source>
        <dbReference type="Proteomes" id="UP000001450"/>
    </source>
</evidence>
<dbReference type="InParanoid" id="Q8IAS5"/>
<gene>
    <name evidence="2" type="ORF">PF3D7_0808800</name>
</gene>